<sequence length="590" mass="65250">MREPISDDDLLPGYWVDPATGAWLTIPWPGDPALPWNHEDRLALLPPTLGPQVIAWAQEYLVHPISGEPWRYTVGQKRFLYLWYAIDPATGRLLYRSAVKRGAKGTGKDPLAASLAWIEACGPCQLDGFDAYGQPVGVERGRSKVQIAANSLPQASEVLQVANDMISDDLMEAYALDPGLTRTLTCNGRIELLTASEKSIEGSPATAVILNESHHMTEASGGHKVAAVARRNVAKSPAYVYARIVELTNAHMTGQDSVAERSWEAWQNQQRPGAKRKDILYDSIEAPPRTDIHDEASRMAGLAAAYSDAPWADLERLSDEMLDTRTSVADTIRFYLNNLAAAEDAWVDPHRFDAMASPRPVEAEDKIALFLDCSKAEDATGLVGCRLSDGYVFVLGVWQRPHGHRGKDWLAPREEVDAVVRSAFQDYRPVWFGVDPSPAKDDTTEALYWGQCIEGWHRDFRKRLPVWATPGAEGNAVLYDMRMSARGGVKRNQAFTDMAMRTALDIDSDEEGTPFPHDGHPALRVHVHNAKRRPNQWGHSLGKVNRDSDKLVDLAVCMVGARLGAKLALDSGKVSAGKKARRRRRVGVLR</sequence>
<dbReference type="EMBL" id="JACBXV010000012">
    <property type="protein sequence ID" value="NYS68313.1"/>
    <property type="molecule type" value="Genomic_DNA"/>
</dbReference>
<comment type="caution">
    <text evidence="2">The sequence shown here is derived from an EMBL/GenBank/DDBJ whole genome shotgun (WGS) entry which is preliminary data.</text>
</comment>
<accession>A0A853EFX2</accession>
<dbReference type="RefSeq" id="WP_179899654.1">
    <property type="nucleotide sequence ID" value="NZ_JACBXV010000012.1"/>
</dbReference>
<reference evidence="2 3" key="1">
    <citation type="submission" date="2020-07" db="EMBL/GenBank/DDBJ databases">
        <title>MOT database genomes.</title>
        <authorList>
            <person name="Joseph S."/>
            <person name="Aduse-Opoku J."/>
            <person name="Hashim A."/>
            <person name="Wade W."/>
            <person name="Curtis M."/>
        </authorList>
    </citation>
    <scope>NUCLEOTIDE SEQUENCE [LARGE SCALE GENOMIC DNA]</scope>
    <source>
        <strain evidence="2 3">WMus004</strain>
    </source>
</reference>
<protein>
    <submittedName>
        <fullName evidence="2">Terminase</fullName>
    </submittedName>
</protein>
<proteinExistence type="predicted"/>
<evidence type="ECO:0000256" key="1">
    <source>
        <dbReference type="SAM" id="MobiDB-lite"/>
    </source>
</evidence>
<organism evidence="2 3">
    <name type="scientific">Actinomyces bowdenii</name>
    <dbReference type="NCBI Taxonomy" id="131109"/>
    <lineage>
        <taxon>Bacteria</taxon>
        <taxon>Bacillati</taxon>
        <taxon>Actinomycetota</taxon>
        <taxon>Actinomycetes</taxon>
        <taxon>Actinomycetales</taxon>
        <taxon>Actinomycetaceae</taxon>
        <taxon>Actinomyces</taxon>
    </lineage>
</organism>
<dbReference type="Proteomes" id="UP000572528">
    <property type="component" value="Unassembled WGS sequence"/>
</dbReference>
<feature type="compositionally biased region" description="Basic residues" evidence="1">
    <location>
        <begin position="576"/>
        <end position="590"/>
    </location>
</feature>
<feature type="region of interest" description="Disordered" evidence="1">
    <location>
        <begin position="571"/>
        <end position="590"/>
    </location>
</feature>
<evidence type="ECO:0000313" key="2">
    <source>
        <dbReference type="EMBL" id="NYS68313.1"/>
    </source>
</evidence>
<dbReference type="AlphaFoldDB" id="A0A853EFX2"/>
<name>A0A853EFX2_9ACTO</name>
<gene>
    <name evidence="2" type="ORF">HZZ05_02015</name>
</gene>
<evidence type="ECO:0000313" key="3">
    <source>
        <dbReference type="Proteomes" id="UP000572528"/>
    </source>
</evidence>